<reference evidence="2 3" key="1">
    <citation type="submission" date="2020-04" db="EMBL/GenBank/DDBJ databases">
        <title>MicrobeNet Type strains.</title>
        <authorList>
            <person name="Nicholson A.C."/>
        </authorList>
    </citation>
    <scope>NUCLEOTIDE SEQUENCE [LARGE SCALE GENOMIC DNA]</scope>
    <source>
        <strain evidence="2 3">CCUG 61472</strain>
    </source>
</reference>
<evidence type="ECO:0000259" key="1">
    <source>
        <dbReference type="PROSITE" id="PS51186"/>
    </source>
</evidence>
<dbReference type="AlphaFoldDB" id="A0A7X6N6E4"/>
<keyword evidence="3" id="KW-1185">Reference proteome</keyword>
<proteinExistence type="predicted"/>
<keyword evidence="2" id="KW-0808">Transferase</keyword>
<dbReference type="PROSITE" id="PS51186">
    <property type="entry name" value="GNAT"/>
    <property type="match status" value="1"/>
</dbReference>
<dbReference type="InterPro" id="IPR016181">
    <property type="entry name" value="Acyl_CoA_acyltransferase"/>
</dbReference>
<feature type="domain" description="N-acetyltransferase" evidence="1">
    <location>
        <begin position="3"/>
        <end position="152"/>
    </location>
</feature>
<dbReference type="EMBL" id="JAAXPN010000011">
    <property type="protein sequence ID" value="NKZ24878.1"/>
    <property type="molecule type" value="Genomic_DNA"/>
</dbReference>
<dbReference type="GO" id="GO:0016747">
    <property type="term" value="F:acyltransferase activity, transferring groups other than amino-acyl groups"/>
    <property type="evidence" value="ECO:0007669"/>
    <property type="project" value="InterPro"/>
</dbReference>
<comment type="caution">
    <text evidence="2">The sequence shown here is derived from an EMBL/GenBank/DDBJ whole genome shotgun (WGS) entry which is preliminary data.</text>
</comment>
<dbReference type="Proteomes" id="UP000549765">
    <property type="component" value="Unassembled WGS sequence"/>
</dbReference>
<accession>A0A7X6N6E4</accession>
<gene>
    <name evidence="2" type="ORF">HF964_08760</name>
</gene>
<dbReference type="InterPro" id="IPR051531">
    <property type="entry name" value="N-acetyltransferase"/>
</dbReference>
<protein>
    <submittedName>
        <fullName evidence="2">GNAT family N-acetyltransferase</fullName>
    </submittedName>
</protein>
<sequence>MEIELRKLEPTDFEDYWPLISDTQLAAAAGFLPVQGIFAGQVMFQAALTRDLTYLIIYQGMVIGSIAFEADNTLSQCLEIGYLLLPEYWNQGLMTQAVTQAIAIAFKKLHIQTLWARVIEPESASAAVLRKNGFIQQKHLPNESSYKFILQC</sequence>
<organism evidence="2 3">
    <name type="scientific">Periweissella fabalis</name>
    <dbReference type="NCBI Taxonomy" id="1070421"/>
    <lineage>
        <taxon>Bacteria</taxon>
        <taxon>Bacillati</taxon>
        <taxon>Bacillota</taxon>
        <taxon>Bacilli</taxon>
        <taxon>Lactobacillales</taxon>
        <taxon>Lactobacillaceae</taxon>
        <taxon>Periweissella</taxon>
    </lineage>
</organism>
<dbReference type="Pfam" id="PF13302">
    <property type="entry name" value="Acetyltransf_3"/>
    <property type="match status" value="1"/>
</dbReference>
<dbReference type="RefSeq" id="WP_168722674.1">
    <property type="nucleotide sequence ID" value="NZ_JAAXPN010000011.1"/>
</dbReference>
<dbReference type="Gene3D" id="3.40.630.30">
    <property type="match status" value="1"/>
</dbReference>
<dbReference type="InterPro" id="IPR000182">
    <property type="entry name" value="GNAT_dom"/>
</dbReference>
<evidence type="ECO:0000313" key="3">
    <source>
        <dbReference type="Proteomes" id="UP000549765"/>
    </source>
</evidence>
<dbReference type="PANTHER" id="PTHR43792">
    <property type="entry name" value="GNAT FAMILY, PUTATIVE (AFU_ORTHOLOGUE AFUA_3G00765)-RELATED-RELATED"/>
    <property type="match status" value="1"/>
</dbReference>
<evidence type="ECO:0000313" key="2">
    <source>
        <dbReference type="EMBL" id="NKZ24878.1"/>
    </source>
</evidence>
<name>A0A7X6N6E4_9LACO</name>
<dbReference type="CDD" id="cd04301">
    <property type="entry name" value="NAT_SF"/>
    <property type="match status" value="1"/>
</dbReference>
<dbReference type="SUPFAM" id="SSF55729">
    <property type="entry name" value="Acyl-CoA N-acyltransferases (Nat)"/>
    <property type="match status" value="1"/>
</dbReference>